<dbReference type="Proteomes" id="UP000663828">
    <property type="component" value="Unassembled WGS sequence"/>
</dbReference>
<feature type="transmembrane region" description="Helical" evidence="1">
    <location>
        <begin position="90"/>
        <end position="114"/>
    </location>
</feature>
<name>A0A816E971_ADIRI</name>
<gene>
    <name evidence="2" type="ORF">XAT740_LOCUS53909</name>
</gene>
<keyword evidence="1" id="KW-1133">Transmembrane helix</keyword>
<dbReference type="AlphaFoldDB" id="A0A816E971"/>
<keyword evidence="1" id="KW-0812">Transmembrane</keyword>
<comment type="caution">
    <text evidence="2">The sequence shown here is derived from an EMBL/GenBank/DDBJ whole genome shotgun (WGS) entry which is preliminary data.</text>
</comment>
<keyword evidence="1" id="KW-0472">Membrane</keyword>
<evidence type="ECO:0000313" key="2">
    <source>
        <dbReference type="EMBL" id="CAF1644584.1"/>
    </source>
</evidence>
<accession>A0A816E971</accession>
<sequence>MAGVNSEQNIENDDLLCPITMELFRDPLGDYLRQLAEGRRHSVVSYNVQQSTVTLPPLRIDSRNVRRIYPQGTNETAAGQSENSKCSESCICICCSCGLIILRVVLAVIIVGILSSSSNRTPYGCSYPIPLLSDIIINTTITFADAFTTVSPTYMQLSDSSISSSLYYSVHKIFISTYGYYQIRSYSTIDLYGYLYRKTFNATQPTVNLLMRDNDDAGCRQFLIMGHLFPSIYD</sequence>
<evidence type="ECO:0000256" key="1">
    <source>
        <dbReference type="SAM" id="Phobius"/>
    </source>
</evidence>
<evidence type="ECO:0000313" key="3">
    <source>
        <dbReference type="Proteomes" id="UP000663828"/>
    </source>
</evidence>
<organism evidence="2 3">
    <name type="scientific">Adineta ricciae</name>
    <name type="common">Rotifer</name>
    <dbReference type="NCBI Taxonomy" id="249248"/>
    <lineage>
        <taxon>Eukaryota</taxon>
        <taxon>Metazoa</taxon>
        <taxon>Spiralia</taxon>
        <taxon>Gnathifera</taxon>
        <taxon>Rotifera</taxon>
        <taxon>Eurotatoria</taxon>
        <taxon>Bdelloidea</taxon>
        <taxon>Adinetida</taxon>
        <taxon>Adinetidae</taxon>
        <taxon>Adineta</taxon>
    </lineage>
</organism>
<dbReference type="EMBL" id="CAJNOR010009435">
    <property type="protein sequence ID" value="CAF1644584.1"/>
    <property type="molecule type" value="Genomic_DNA"/>
</dbReference>
<proteinExistence type="predicted"/>
<protein>
    <submittedName>
        <fullName evidence="2">Uncharacterized protein</fullName>
    </submittedName>
</protein>
<keyword evidence="3" id="KW-1185">Reference proteome</keyword>
<reference evidence="2" key="1">
    <citation type="submission" date="2021-02" db="EMBL/GenBank/DDBJ databases">
        <authorList>
            <person name="Nowell W R."/>
        </authorList>
    </citation>
    <scope>NUCLEOTIDE SEQUENCE</scope>
</reference>